<dbReference type="SUPFAM" id="SSF47857">
    <property type="entry name" value="Apolipophorin-III"/>
    <property type="match status" value="1"/>
</dbReference>
<dbReference type="GeneID" id="100117157"/>
<dbReference type="AlphaFoldDB" id="A0A7M7G3C1"/>
<dbReference type="GO" id="GO:0008289">
    <property type="term" value="F:lipid binding"/>
    <property type="evidence" value="ECO:0007669"/>
    <property type="project" value="InterPro"/>
</dbReference>
<feature type="chain" id="PRO_5029445980" description="Apolipophorin-III" evidence="1">
    <location>
        <begin position="17"/>
        <end position="191"/>
    </location>
</feature>
<dbReference type="InterPro" id="IPR010009">
    <property type="entry name" value="ApoLp-III"/>
</dbReference>
<organism evidence="2 3">
    <name type="scientific">Nasonia vitripennis</name>
    <name type="common">Parasitic wasp</name>
    <dbReference type="NCBI Taxonomy" id="7425"/>
    <lineage>
        <taxon>Eukaryota</taxon>
        <taxon>Metazoa</taxon>
        <taxon>Ecdysozoa</taxon>
        <taxon>Arthropoda</taxon>
        <taxon>Hexapoda</taxon>
        <taxon>Insecta</taxon>
        <taxon>Pterygota</taxon>
        <taxon>Neoptera</taxon>
        <taxon>Endopterygota</taxon>
        <taxon>Hymenoptera</taxon>
        <taxon>Apocrita</taxon>
        <taxon>Proctotrupomorpha</taxon>
        <taxon>Chalcidoidea</taxon>
        <taxon>Pteromalidae</taxon>
        <taxon>Pteromalinae</taxon>
        <taxon>Nasonia</taxon>
    </lineage>
</organism>
<dbReference type="Gene3D" id="1.20.120.20">
    <property type="entry name" value="Apolipoprotein"/>
    <property type="match status" value="1"/>
</dbReference>
<dbReference type="CTD" id="100145916"/>
<name>A0A7M7G3C1_NASVI</name>
<dbReference type="Pfam" id="PF07464">
    <property type="entry name" value="ApoLp-III"/>
    <property type="match status" value="1"/>
</dbReference>
<protein>
    <recommendedName>
        <fullName evidence="4">Apolipophorin-III</fullName>
    </recommendedName>
</protein>
<evidence type="ECO:0008006" key="4">
    <source>
        <dbReference type="Google" id="ProtNLM"/>
    </source>
</evidence>
<evidence type="ECO:0000313" key="3">
    <source>
        <dbReference type="Proteomes" id="UP000002358"/>
    </source>
</evidence>
<keyword evidence="1" id="KW-0732">Signal</keyword>
<reference evidence="2" key="1">
    <citation type="submission" date="2021-01" db="UniProtKB">
        <authorList>
            <consortium name="EnsemblMetazoa"/>
        </authorList>
    </citation>
    <scope>IDENTIFICATION</scope>
</reference>
<accession>A0A7M7G3C1</accession>
<keyword evidence="3" id="KW-1185">Reference proteome</keyword>
<feature type="signal peptide" evidence="1">
    <location>
        <begin position="1"/>
        <end position="16"/>
    </location>
</feature>
<dbReference type="InParanoid" id="A0A7M7G3C1"/>
<dbReference type="GO" id="GO:0005576">
    <property type="term" value="C:extracellular region"/>
    <property type="evidence" value="ECO:0007669"/>
    <property type="project" value="InterPro"/>
</dbReference>
<dbReference type="EnsemblMetazoa" id="XM_001602424">
    <property type="protein sequence ID" value="XP_001602474"/>
    <property type="gene ID" value="LOC100117157"/>
</dbReference>
<dbReference type="RefSeq" id="XP_001602474.2">
    <property type="nucleotide sequence ID" value="XM_001602424.4"/>
</dbReference>
<dbReference type="CDD" id="cd13769">
    <property type="entry name" value="ApoLp-III_like"/>
    <property type="match status" value="1"/>
</dbReference>
<sequence>MMKCVIFVTLLACAWAAPKEADTATQPIQLSELISNAQKNINDLAANIKTQLNIPDQETVVNTIKNQSSTFVNNVQSYISSVSEDVKNKTPELEKLWTDVKSKLTKVVEDINASVPNAKESAEQLQKQFQEGVQTLVKESNTIAESFKQNSGTVKEEIAGFTKKAVDIAVEATHNLNEQLKNVAAAAEKKE</sequence>
<dbReference type="KEGG" id="nvi:100117157"/>
<proteinExistence type="predicted"/>
<evidence type="ECO:0000256" key="1">
    <source>
        <dbReference type="SAM" id="SignalP"/>
    </source>
</evidence>
<dbReference type="SMR" id="A0A7M7G3C1"/>
<dbReference type="OrthoDB" id="7674009at2759"/>
<evidence type="ECO:0000313" key="2">
    <source>
        <dbReference type="EnsemblMetazoa" id="XP_001602474"/>
    </source>
</evidence>
<dbReference type="GO" id="GO:0006869">
    <property type="term" value="P:lipid transport"/>
    <property type="evidence" value="ECO:0007669"/>
    <property type="project" value="InterPro"/>
</dbReference>
<dbReference type="Proteomes" id="UP000002358">
    <property type="component" value="Chromosome 3"/>
</dbReference>